<dbReference type="AlphaFoldDB" id="A0A6A6W2J7"/>
<dbReference type="RefSeq" id="XP_033598631.1">
    <property type="nucleotide sequence ID" value="XM_033750064.1"/>
</dbReference>
<dbReference type="GeneID" id="54491118"/>
<sequence length="176" mass="19823">MRRAWLKRRLAMDVEGECEWRLATACRSLSLSCCNIDIVLTPANSQNTSINRQRLVLDPSISVPVRKQTCIAKLYTCTGMSRSCAMTVQCPCRGLRPTDTAQNSTKRIVTMAKTKPKTSILSLRREFSVVWLIMCRELLCTLLTYYQGTVYHLCFAKAKALLQPKAPRTASHHIAA</sequence>
<name>A0A6A6W2J7_9PEZI</name>
<evidence type="ECO:0000313" key="2">
    <source>
        <dbReference type="Proteomes" id="UP000799437"/>
    </source>
</evidence>
<gene>
    <name evidence="1" type="ORF">EJ05DRAFT_92696</name>
</gene>
<proteinExistence type="predicted"/>
<reference evidence="1" key="1">
    <citation type="journal article" date="2020" name="Stud. Mycol.">
        <title>101 Dothideomycetes genomes: a test case for predicting lifestyles and emergence of pathogens.</title>
        <authorList>
            <person name="Haridas S."/>
            <person name="Albert R."/>
            <person name="Binder M."/>
            <person name="Bloem J."/>
            <person name="Labutti K."/>
            <person name="Salamov A."/>
            <person name="Andreopoulos B."/>
            <person name="Baker S."/>
            <person name="Barry K."/>
            <person name="Bills G."/>
            <person name="Bluhm B."/>
            <person name="Cannon C."/>
            <person name="Castanera R."/>
            <person name="Culley D."/>
            <person name="Daum C."/>
            <person name="Ezra D."/>
            <person name="Gonzalez J."/>
            <person name="Henrissat B."/>
            <person name="Kuo A."/>
            <person name="Liang C."/>
            <person name="Lipzen A."/>
            <person name="Lutzoni F."/>
            <person name="Magnuson J."/>
            <person name="Mondo S."/>
            <person name="Nolan M."/>
            <person name="Ohm R."/>
            <person name="Pangilinan J."/>
            <person name="Park H.-J."/>
            <person name="Ramirez L."/>
            <person name="Alfaro M."/>
            <person name="Sun H."/>
            <person name="Tritt A."/>
            <person name="Yoshinaga Y."/>
            <person name="Zwiers L.-H."/>
            <person name="Turgeon B."/>
            <person name="Goodwin S."/>
            <person name="Spatafora J."/>
            <person name="Crous P."/>
            <person name="Grigoriev I."/>
        </authorList>
    </citation>
    <scope>NUCLEOTIDE SEQUENCE</scope>
    <source>
        <strain evidence="1">CBS 121739</strain>
    </source>
</reference>
<dbReference type="Proteomes" id="UP000799437">
    <property type="component" value="Unassembled WGS sequence"/>
</dbReference>
<dbReference type="EMBL" id="ML996576">
    <property type="protein sequence ID" value="KAF2756180.1"/>
    <property type="molecule type" value="Genomic_DNA"/>
</dbReference>
<protein>
    <submittedName>
        <fullName evidence="1">Uncharacterized protein</fullName>
    </submittedName>
</protein>
<organism evidence="1 2">
    <name type="scientific">Pseudovirgaria hyperparasitica</name>
    <dbReference type="NCBI Taxonomy" id="470096"/>
    <lineage>
        <taxon>Eukaryota</taxon>
        <taxon>Fungi</taxon>
        <taxon>Dikarya</taxon>
        <taxon>Ascomycota</taxon>
        <taxon>Pezizomycotina</taxon>
        <taxon>Dothideomycetes</taxon>
        <taxon>Dothideomycetes incertae sedis</taxon>
        <taxon>Acrospermales</taxon>
        <taxon>Acrospermaceae</taxon>
        <taxon>Pseudovirgaria</taxon>
    </lineage>
</organism>
<accession>A0A6A6W2J7</accession>
<keyword evidence="2" id="KW-1185">Reference proteome</keyword>
<evidence type="ECO:0000313" key="1">
    <source>
        <dbReference type="EMBL" id="KAF2756180.1"/>
    </source>
</evidence>